<evidence type="ECO:0000313" key="1">
    <source>
        <dbReference type="EMBL" id="CAB5218157.1"/>
    </source>
</evidence>
<reference evidence="1" key="1">
    <citation type="submission" date="2020-05" db="EMBL/GenBank/DDBJ databases">
        <authorList>
            <person name="Chiriac C."/>
            <person name="Salcher M."/>
            <person name="Ghai R."/>
            <person name="Kavagutti S V."/>
        </authorList>
    </citation>
    <scope>NUCLEOTIDE SEQUENCE</scope>
</reference>
<gene>
    <name evidence="1" type="ORF">UFOVP204_39</name>
</gene>
<dbReference type="SUPFAM" id="SSF51294">
    <property type="entry name" value="Hedgehog/intein (Hint) domain"/>
    <property type="match status" value="1"/>
</dbReference>
<protein>
    <submittedName>
        <fullName evidence="1">Hint domain containing protein</fullName>
    </submittedName>
</protein>
<dbReference type="EMBL" id="LR798257">
    <property type="protein sequence ID" value="CAB5218157.1"/>
    <property type="molecule type" value="Genomic_DNA"/>
</dbReference>
<organism evidence="1">
    <name type="scientific">uncultured Caudovirales phage</name>
    <dbReference type="NCBI Taxonomy" id="2100421"/>
    <lineage>
        <taxon>Viruses</taxon>
        <taxon>Duplodnaviria</taxon>
        <taxon>Heunggongvirae</taxon>
        <taxon>Uroviricota</taxon>
        <taxon>Caudoviricetes</taxon>
        <taxon>Peduoviridae</taxon>
        <taxon>Maltschvirus</taxon>
        <taxon>Maltschvirus maltsch</taxon>
    </lineage>
</organism>
<proteinExistence type="predicted"/>
<sequence>MGLYVKKDPSRDTSVKWPKVTKIYVKKALTGTWATVNKAYVKISQVAWAQFWPTSLSPENKALIDYNYGTDGLITLTGTNYHWPSTPTLTYDFQSSIDGGNTWTSLITGTTPNTEYGPLSITNPSTSSYNQKTFKVLNSGSTFLVPDTNTNYQFVVFARTTDEVGVSISDYSTATGPTTPILSATNSSGKIVLTASQVGFDLSYTYYRYDGSSWVALATTNSTTYTDSYPQAGDNMYEVKGWTYQSGKGYDSYLSNTATVKSSMWYCLTRTPAYYPGGIRPGCAFTHSSTDNSGSGTGYSTYCQLDSYPIDTACPYTGSNPASGDQSGYGASTWWCSTYSPSDGACNYSTVLNSVNDPSAGQTNYVCGSSTTYPYVSGCGGSTSATPAYGNRNWYCTGATGTYYNGCTYQYYFQTSSPSAGVTTLNLSCSNTEYPSNGLCPSQTASVNPPSGGTSRYYCTGYGNYVPYYVCSYETSYSNLSYPLYRDGGSIYSYAKSCALGFSANYPSIGGCNYPSGTGYYNPPTYGTTTVSYVANGSCVDSSGTLGTSGTYYMTYTTAVYSTPYYYNGFLAGTETTQSNYNFSTPVQRNGYCNYSDPWWCVTSVQCGGIGNCGYTGPFTSNMSASGTGYSTACFQSKTQPDLTSYCGSTNCYQYYCTREIDSYPYYDCYYVTQSTSTKSGYTCQQGLLGSNNYPTTTHCTYPNTTGTIGQTPPSFPYFKPPSFPYFKPPSFPTFKPPSFPTFTPASPYFPSFGPHFCVFENTLINTNTGKLKASDIKIGEILNSYSFNELPKTEFEYDPETWSSTTLTGEENVFATVDGIKVHEVDTTMIFNKDMGKRFSLDHVMFVRRDNVYMFIQSSVVQTGDYLISDRNGYIEEVVVESIDFIDEKANVYEFRLSHYDLFIAGDLVTHNRKFRFQGPTILDFKTD</sequence>
<dbReference type="Gene3D" id="2.170.16.10">
    <property type="entry name" value="Hedgehog/Intein (Hint) domain"/>
    <property type="match status" value="1"/>
</dbReference>
<dbReference type="InterPro" id="IPR036844">
    <property type="entry name" value="Hint_dom_sf"/>
</dbReference>
<accession>A0A6J7WKC1</accession>
<dbReference type="CDD" id="cd00081">
    <property type="entry name" value="Hint"/>
    <property type="match status" value="1"/>
</dbReference>
<name>A0A6J7WKC1_9CAUD</name>